<evidence type="ECO:0000313" key="2">
    <source>
        <dbReference type="Proteomes" id="UP000077603"/>
    </source>
</evidence>
<sequence>MPTAQTIAGKPLTEVECQAFSVAMTYGEPGASAKITLIDAQAPIPEDAGALAGLLSKAQQTAYESVSRGVIMVKGVREAALTSPTAVASVGGENYLSVVMDGPTGEPAVISVEPKDADGRVGALMSVLKGRYALSIGIEQDDLSGADAARAAYQPYFSAMRLNALP</sequence>
<dbReference type="Proteomes" id="UP000077603">
    <property type="component" value="Chromosome"/>
</dbReference>
<proteinExistence type="predicted"/>
<gene>
    <name evidence="1" type="ORF">DA69_08655</name>
</gene>
<dbReference type="AlphaFoldDB" id="A0A172Y9Q9"/>
<dbReference type="eggNOG" id="ENOG502ZTZR">
    <property type="taxonomic scope" value="Bacteria"/>
</dbReference>
<reference evidence="1 2" key="1">
    <citation type="journal article" date="2014" name="Genome Announc.">
        <title>Genome Sequence of a Promising Hydrogen-Producing Facultative Anaerobic Bacterium, Brevundimonas naejangsanensis Strain B1.</title>
        <authorList>
            <person name="Su H."/>
            <person name="Zhang T."/>
            <person name="Bao M."/>
            <person name="Jiang Y."/>
            <person name="Wang Y."/>
            <person name="Tan T."/>
        </authorList>
    </citation>
    <scope>NUCLEOTIDE SEQUENCE [LARGE SCALE GENOMIC DNA]</scope>
    <source>
        <strain evidence="1 2">B1</strain>
    </source>
</reference>
<name>A0A172Y9Q9_9CAUL</name>
<evidence type="ECO:0000313" key="1">
    <source>
        <dbReference type="EMBL" id="ANF55940.1"/>
    </source>
</evidence>
<dbReference type="OrthoDB" id="7203387at2"/>
<dbReference type="KEGG" id="bne:DA69_08655"/>
<accession>A0A172Y9Q9</accession>
<dbReference type="EMBL" id="CP015614">
    <property type="protein sequence ID" value="ANF55940.1"/>
    <property type="molecule type" value="Genomic_DNA"/>
</dbReference>
<keyword evidence="2" id="KW-1185">Reference proteome</keyword>
<protein>
    <submittedName>
        <fullName evidence="1">Uncharacterized protein</fullName>
    </submittedName>
</protein>
<organism evidence="1 2">
    <name type="scientific">Brevundimonas naejangsanensis</name>
    <dbReference type="NCBI Taxonomy" id="588932"/>
    <lineage>
        <taxon>Bacteria</taxon>
        <taxon>Pseudomonadati</taxon>
        <taxon>Pseudomonadota</taxon>
        <taxon>Alphaproteobacteria</taxon>
        <taxon>Caulobacterales</taxon>
        <taxon>Caulobacteraceae</taxon>
        <taxon>Brevundimonas</taxon>
    </lineage>
</organism>